<accession>A0A918ZYX4</accession>
<reference evidence="3" key="2">
    <citation type="submission" date="2020-09" db="EMBL/GenBank/DDBJ databases">
        <authorList>
            <person name="Sun Q."/>
            <person name="Ohkuma M."/>
        </authorList>
    </citation>
    <scope>NUCLEOTIDE SEQUENCE</scope>
    <source>
        <strain evidence="3">JCM 3302</strain>
    </source>
</reference>
<name>A0A918ZYX4_9ACTN</name>
<reference evidence="3" key="1">
    <citation type="journal article" date="2014" name="Int. J. Syst. Evol. Microbiol.">
        <title>Complete genome sequence of Corynebacterium casei LMG S-19264T (=DSM 44701T), isolated from a smear-ripened cheese.</title>
        <authorList>
            <consortium name="US DOE Joint Genome Institute (JGI-PGF)"/>
            <person name="Walter F."/>
            <person name="Albersmeier A."/>
            <person name="Kalinowski J."/>
            <person name="Ruckert C."/>
        </authorList>
    </citation>
    <scope>NUCLEOTIDE SEQUENCE</scope>
    <source>
        <strain evidence="3">JCM 3302</strain>
    </source>
</reference>
<evidence type="ECO:0000313" key="4">
    <source>
        <dbReference type="Proteomes" id="UP000641386"/>
    </source>
</evidence>
<feature type="compositionally biased region" description="Basic and acidic residues" evidence="1">
    <location>
        <begin position="129"/>
        <end position="139"/>
    </location>
</feature>
<feature type="transmembrane region" description="Helical" evidence="2">
    <location>
        <begin position="19"/>
        <end position="37"/>
    </location>
</feature>
<sequence length="139" mass="15440">MFTVFTAAVFILLAPHAPWYINLPILLVVAVSFLADTASKKRHVRYLAFGYLLLIDVAAPYETSRKDGWNWVAWVDLVLLLAATLVAALFVLSGQENAGSTRPAPLPAVRNRPVPAPRRRPARVAALRRQAERAASRRR</sequence>
<dbReference type="AlphaFoldDB" id="A0A918ZYX4"/>
<proteinExistence type="predicted"/>
<dbReference type="EMBL" id="BNBC01000014">
    <property type="protein sequence ID" value="GHE75781.1"/>
    <property type="molecule type" value="Genomic_DNA"/>
</dbReference>
<keyword evidence="2" id="KW-0812">Transmembrane</keyword>
<organism evidence="3 4">
    <name type="scientific">Streptomyces spiralis</name>
    <dbReference type="NCBI Taxonomy" id="66376"/>
    <lineage>
        <taxon>Bacteria</taxon>
        <taxon>Bacillati</taxon>
        <taxon>Actinomycetota</taxon>
        <taxon>Actinomycetes</taxon>
        <taxon>Kitasatosporales</taxon>
        <taxon>Streptomycetaceae</taxon>
        <taxon>Streptomyces</taxon>
    </lineage>
</organism>
<keyword evidence="2" id="KW-1133">Transmembrane helix</keyword>
<feature type="region of interest" description="Disordered" evidence="1">
    <location>
        <begin position="96"/>
        <end position="139"/>
    </location>
</feature>
<evidence type="ECO:0000256" key="2">
    <source>
        <dbReference type="SAM" id="Phobius"/>
    </source>
</evidence>
<comment type="caution">
    <text evidence="3">The sequence shown here is derived from an EMBL/GenBank/DDBJ whole genome shotgun (WGS) entry which is preliminary data.</text>
</comment>
<keyword evidence="4" id="KW-1185">Reference proteome</keyword>
<evidence type="ECO:0000256" key="1">
    <source>
        <dbReference type="SAM" id="MobiDB-lite"/>
    </source>
</evidence>
<dbReference type="Proteomes" id="UP000641386">
    <property type="component" value="Unassembled WGS sequence"/>
</dbReference>
<keyword evidence="2" id="KW-0472">Membrane</keyword>
<feature type="transmembrane region" description="Helical" evidence="2">
    <location>
        <begin position="44"/>
        <end position="61"/>
    </location>
</feature>
<protein>
    <submittedName>
        <fullName evidence="3">Uncharacterized protein</fullName>
    </submittedName>
</protein>
<evidence type="ECO:0000313" key="3">
    <source>
        <dbReference type="EMBL" id="GHE75781.1"/>
    </source>
</evidence>
<gene>
    <name evidence="3" type="ORF">GCM10014715_33190</name>
</gene>
<feature type="transmembrane region" description="Helical" evidence="2">
    <location>
        <begin position="73"/>
        <end position="92"/>
    </location>
</feature>